<dbReference type="Gene3D" id="3.55.40.10">
    <property type="entry name" value="minor pseudopilin epsh domain"/>
    <property type="match status" value="1"/>
</dbReference>
<evidence type="ECO:0000256" key="6">
    <source>
        <dbReference type="ARBA" id="ARBA00022692"/>
    </source>
</evidence>
<feature type="domain" description="General secretion pathway GspH" evidence="12">
    <location>
        <begin position="45"/>
        <end position="161"/>
    </location>
</feature>
<dbReference type="PATRIC" id="fig|53413.25.peg.3947"/>
<dbReference type="Pfam" id="PF12019">
    <property type="entry name" value="GspH"/>
    <property type="match status" value="1"/>
</dbReference>
<keyword evidence="5" id="KW-0997">Cell inner membrane</keyword>
<evidence type="ECO:0000256" key="2">
    <source>
        <dbReference type="ARBA" id="ARBA00021549"/>
    </source>
</evidence>
<organism evidence="13 14">
    <name type="scientific">Xanthomonas axonopodis</name>
    <dbReference type="NCBI Taxonomy" id="53413"/>
    <lineage>
        <taxon>Bacteria</taxon>
        <taxon>Pseudomonadati</taxon>
        <taxon>Pseudomonadota</taxon>
        <taxon>Gammaproteobacteria</taxon>
        <taxon>Lysobacterales</taxon>
        <taxon>Lysobacteraceae</taxon>
        <taxon>Xanthomonas</taxon>
    </lineage>
</organism>
<evidence type="ECO:0000256" key="9">
    <source>
        <dbReference type="ARBA" id="ARBA00025772"/>
    </source>
</evidence>
<dbReference type="Proteomes" id="UP000054035">
    <property type="component" value="Unassembled WGS sequence"/>
</dbReference>
<comment type="similarity">
    <text evidence="9">Belongs to the GSP H family.</text>
</comment>
<dbReference type="InterPro" id="IPR045584">
    <property type="entry name" value="Pilin-like"/>
</dbReference>
<dbReference type="SUPFAM" id="SSF54523">
    <property type="entry name" value="Pili subunits"/>
    <property type="match status" value="1"/>
</dbReference>
<evidence type="ECO:0000256" key="8">
    <source>
        <dbReference type="ARBA" id="ARBA00023136"/>
    </source>
</evidence>
<gene>
    <name evidence="13" type="ORF">XAXN_07360</name>
</gene>
<evidence type="ECO:0000256" key="10">
    <source>
        <dbReference type="ARBA" id="ARBA00030775"/>
    </source>
</evidence>
<dbReference type="PROSITE" id="PS00409">
    <property type="entry name" value="PROKAR_NTER_METHYL"/>
    <property type="match status" value="1"/>
</dbReference>
<evidence type="ECO:0000256" key="5">
    <source>
        <dbReference type="ARBA" id="ARBA00022519"/>
    </source>
</evidence>
<keyword evidence="7 11" id="KW-1133">Transmembrane helix</keyword>
<dbReference type="EMBL" id="JFAQ01000068">
    <property type="protein sequence ID" value="KPL49429.1"/>
    <property type="molecule type" value="Genomic_DNA"/>
</dbReference>
<accession>A0A0P6VC89</accession>
<evidence type="ECO:0000256" key="3">
    <source>
        <dbReference type="ARBA" id="ARBA00022475"/>
    </source>
</evidence>
<dbReference type="GO" id="GO:0015628">
    <property type="term" value="P:protein secretion by the type II secretion system"/>
    <property type="evidence" value="ECO:0007669"/>
    <property type="project" value="InterPro"/>
</dbReference>
<dbReference type="InterPro" id="IPR012902">
    <property type="entry name" value="N_methyl_site"/>
</dbReference>
<keyword evidence="8 11" id="KW-0472">Membrane</keyword>
<evidence type="ECO:0000256" key="4">
    <source>
        <dbReference type="ARBA" id="ARBA00022481"/>
    </source>
</evidence>
<dbReference type="OrthoDB" id="6120962at2"/>
<evidence type="ECO:0000313" key="14">
    <source>
        <dbReference type="Proteomes" id="UP000054035"/>
    </source>
</evidence>
<dbReference type="InterPro" id="IPR022346">
    <property type="entry name" value="T2SS_GspH"/>
</dbReference>
<reference evidence="13 14" key="1">
    <citation type="submission" date="2014-02" db="EMBL/GenBank/DDBJ databases">
        <title>Genome sequence of Xanthomonas axonopodis DSM 3585 (T).</title>
        <authorList>
            <person name="Midha S."/>
            <person name="Patil P.B."/>
        </authorList>
    </citation>
    <scope>NUCLEOTIDE SEQUENCE [LARGE SCALE GENOMIC DNA]</scope>
    <source>
        <strain evidence="13 14">DSM 3585</strain>
    </source>
</reference>
<name>A0A0P6VC89_9XANT</name>
<dbReference type="RefSeq" id="WP_054319043.1">
    <property type="nucleotide sequence ID" value="NZ_JFAQ01000068.1"/>
</dbReference>
<dbReference type="Pfam" id="PF07963">
    <property type="entry name" value="N_methyl"/>
    <property type="match status" value="1"/>
</dbReference>
<evidence type="ECO:0000256" key="7">
    <source>
        <dbReference type="ARBA" id="ARBA00022989"/>
    </source>
</evidence>
<evidence type="ECO:0000256" key="11">
    <source>
        <dbReference type="SAM" id="Phobius"/>
    </source>
</evidence>
<keyword evidence="4" id="KW-0488">Methylation</keyword>
<feature type="transmembrane region" description="Helical" evidence="11">
    <location>
        <begin position="6"/>
        <end position="29"/>
    </location>
</feature>
<evidence type="ECO:0000313" key="13">
    <source>
        <dbReference type="EMBL" id="KPL49429.1"/>
    </source>
</evidence>
<dbReference type="AlphaFoldDB" id="A0A0P6VC89"/>
<comment type="caution">
    <text evidence="13">The sequence shown here is derived from an EMBL/GenBank/DDBJ whole genome shotgun (WGS) entry which is preliminary data.</text>
</comment>
<sequence length="171" mass="17908">MSFRRSAGFTLVELMITIVVLAILLTIAFPSFRGTLRSNRVASSANETLGLLSVARSEAIRNRRGGGVCGSASGTACDNNWGAGMLAWADTDGDGAFKTGDTVLRFVAIDASLTSTGPSGAVIAFDGRGRRVASTNQQITLQPMTCDGQALRRTLFVNVAGQITSQKSSCQ</sequence>
<dbReference type="GO" id="GO:0005886">
    <property type="term" value="C:plasma membrane"/>
    <property type="evidence" value="ECO:0007669"/>
    <property type="project" value="UniProtKB-SubCell"/>
</dbReference>
<keyword evidence="6 11" id="KW-0812">Transmembrane</keyword>
<dbReference type="GO" id="GO:0015627">
    <property type="term" value="C:type II protein secretion system complex"/>
    <property type="evidence" value="ECO:0007669"/>
    <property type="project" value="InterPro"/>
</dbReference>
<protein>
    <recommendedName>
        <fullName evidence="2">Type II secretion system protein H</fullName>
    </recommendedName>
    <alternativeName>
        <fullName evidence="10">General secretion pathway protein H</fullName>
    </alternativeName>
</protein>
<keyword evidence="3" id="KW-1003">Cell membrane</keyword>
<comment type="subcellular location">
    <subcellularLocation>
        <location evidence="1">Cell inner membrane</location>
        <topology evidence="1">Single-pass membrane protein</topology>
    </subcellularLocation>
</comment>
<proteinExistence type="inferred from homology"/>
<dbReference type="NCBIfam" id="TIGR02532">
    <property type="entry name" value="IV_pilin_GFxxxE"/>
    <property type="match status" value="1"/>
</dbReference>
<evidence type="ECO:0000259" key="12">
    <source>
        <dbReference type="Pfam" id="PF12019"/>
    </source>
</evidence>
<evidence type="ECO:0000256" key="1">
    <source>
        <dbReference type="ARBA" id="ARBA00004377"/>
    </source>
</evidence>